<sequence>MKRNKARYLDYFIDGHVLIPALFLSFEEHENLLDAAFDGKLELRSKLRRRGA</sequence>
<accession>A0ABU5ZKS0</accession>
<reference evidence="1" key="1">
    <citation type="submission" date="2023-12" db="EMBL/GenBank/DDBJ databases">
        <title>Fervidustalea candida gen. nov., sp. nov., a novel member of the family Paenibacillaceae isolated from a geothermal area.</title>
        <authorList>
            <person name="Li W.-J."/>
            <person name="Jiao J.-Y."/>
            <person name="Chen Y."/>
        </authorList>
    </citation>
    <scope>NUCLEOTIDE SEQUENCE</scope>
    <source>
        <strain evidence="1">SYSU GA230002</strain>
    </source>
</reference>
<evidence type="ECO:0000313" key="2">
    <source>
        <dbReference type="Proteomes" id="UP001310386"/>
    </source>
</evidence>
<protein>
    <submittedName>
        <fullName evidence="1">Uncharacterized protein</fullName>
    </submittedName>
</protein>
<organism evidence="1 2">
    <name type="scientific">Ferviditalea candida</name>
    <dbReference type="NCBI Taxonomy" id="3108399"/>
    <lineage>
        <taxon>Bacteria</taxon>
        <taxon>Bacillati</taxon>
        <taxon>Bacillota</taxon>
        <taxon>Bacilli</taxon>
        <taxon>Bacillales</taxon>
        <taxon>Paenibacillaceae</taxon>
        <taxon>Ferviditalea</taxon>
    </lineage>
</organism>
<gene>
    <name evidence="1" type="ORF">VF724_15710</name>
</gene>
<name>A0ABU5ZKS0_9BACL</name>
<dbReference type="EMBL" id="JAYJLD010000027">
    <property type="protein sequence ID" value="MEB3103103.1"/>
    <property type="molecule type" value="Genomic_DNA"/>
</dbReference>
<keyword evidence="2" id="KW-1185">Reference proteome</keyword>
<dbReference type="RefSeq" id="WP_371755230.1">
    <property type="nucleotide sequence ID" value="NZ_JAYJLD010000027.1"/>
</dbReference>
<evidence type="ECO:0000313" key="1">
    <source>
        <dbReference type="EMBL" id="MEB3103103.1"/>
    </source>
</evidence>
<dbReference type="Proteomes" id="UP001310386">
    <property type="component" value="Unassembled WGS sequence"/>
</dbReference>
<proteinExistence type="predicted"/>
<comment type="caution">
    <text evidence="1">The sequence shown here is derived from an EMBL/GenBank/DDBJ whole genome shotgun (WGS) entry which is preliminary data.</text>
</comment>